<evidence type="ECO:0000256" key="12">
    <source>
        <dbReference type="ARBA" id="ARBA00023014"/>
    </source>
</evidence>
<dbReference type="EMBL" id="JBGBPQ010000001">
    <property type="protein sequence ID" value="KAL1530245.1"/>
    <property type="molecule type" value="Genomic_DNA"/>
</dbReference>
<dbReference type="GO" id="GO:0046872">
    <property type="term" value="F:metal ion binding"/>
    <property type="evidence" value="ECO:0007669"/>
    <property type="project" value="UniProtKB-KW"/>
</dbReference>
<evidence type="ECO:0000256" key="10">
    <source>
        <dbReference type="ARBA" id="ARBA00023002"/>
    </source>
</evidence>
<evidence type="ECO:0000259" key="15">
    <source>
        <dbReference type="PROSITE" id="PS51296"/>
    </source>
</evidence>
<dbReference type="GO" id="GO:0016020">
    <property type="term" value="C:membrane"/>
    <property type="evidence" value="ECO:0007669"/>
    <property type="project" value="UniProtKB-SubCell"/>
</dbReference>
<organism evidence="16 17">
    <name type="scientific">Prymnesium parvum</name>
    <name type="common">Toxic golden alga</name>
    <dbReference type="NCBI Taxonomy" id="97485"/>
    <lineage>
        <taxon>Eukaryota</taxon>
        <taxon>Haptista</taxon>
        <taxon>Haptophyta</taxon>
        <taxon>Prymnesiophyceae</taxon>
        <taxon>Prymnesiales</taxon>
        <taxon>Prymnesiaceae</taxon>
        <taxon>Prymnesium</taxon>
    </lineage>
</organism>
<dbReference type="GO" id="GO:0051537">
    <property type="term" value="F:2 iron, 2 sulfur cluster binding"/>
    <property type="evidence" value="ECO:0007669"/>
    <property type="project" value="UniProtKB-KW"/>
</dbReference>
<evidence type="ECO:0000313" key="16">
    <source>
        <dbReference type="EMBL" id="KAL1530245.1"/>
    </source>
</evidence>
<sequence length="525" mass="58438">MLLTISFVQAAALLRFASQPYRLGFIPPVETARLRRPVRATAEQAALAAAWSSWPRAWVPLASTFELDPERPTPVRFLGRTFVVWQDNDADWRAFEDACPHRLAPLSEGRIDRHANALECAYHGWQFTPTGSCARIPQAEPKVQKTACASSKACVKAYPLHVEKSVVFVWPWSGVPPDPNAKEGDASPTQSLAEMALPRHQLASVVPGASTYTRDLPYGWDTLLENIVDPSHIPFAHHGLQGKREDAIPINMSDTITVKETGFDFKFEDRTGGRFRSGSGEFRAPYVISYAAEYLPKPGAPAPPPGTPPRTFNLTLAMIPISAGWSRAIIFGAKNDYNAPKPSAGQEGKGSLDGVGSQPAKGKKKKASIFAIIFGLMPIWLTHMLSSRFLDSDLAFLHYQEQEIQRRGTLDYFMPAPADRPIGALRKWLAEYIPSLGPLPPPIWERSRLLDRWAQHSSHCVHCQRGLEGVNRWRQRVSATLALSLIGFKWMPFRFVAATCLALLGALQAIGDQFKWQDFKHYQNH</sequence>
<dbReference type="Pfam" id="PF00355">
    <property type="entry name" value="Rieske"/>
    <property type="match status" value="1"/>
</dbReference>
<dbReference type="Gene3D" id="3.90.380.10">
    <property type="entry name" value="Naphthalene 1,2-dioxygenase Alpha Subunit, Chain A, domain 1"/>
    <property type="match status" value="1"/>
</dbReference>
<evidence type="ECO:0000256" key="11">
    <source>
        <dbReference type="ARBA" id="ARBA00023004"/>
    </source>
</evidence>
<dbReference type="SUPFAM" id="SSF55961">
    <property type="entry name" value="Bet v1-like"/>
    <property type="match status" value="1"/>
</dbReference>
<feature type="region of interest" description="Disordered" evidence="14">
    <location>
        <begin position="341"/>
        <end position="361"/>
    </location>
</feature>
<gene>
    <name evidence="16" type="ORF">AB1Y20_001160</name>
</gene>
<evidence type="ECO:0000256" key="1">
    <source>
        <dbReference type="ARBA" id="ARBA00004229"/>
    </source>
</evidence>
<accession>A0AB34KCS5</accession>
<protein>
    <recommendedName>
        <fullName evidence="15">Rieske domain-containing protein</fullName>
    </recommendedName>
</protein>
<dbReference type="InterPro" id="IPR050584">
    <property type="entry name" value="Cholesterol_7-desaturase"/>
</dbReference>
<dbReference type="PANTHER" id="PTHR21266:SF32">
    <property type="entry name" value="CHOLESTEROL 7-DESATURASE NVD"/>
    <property type="match status" value="1"/>
</dbReference>
<evidence type="ECO:0000313" key="17">
    <source>
        <dbReference type="Proteomes" id="UP001515480"/>
    </source>
</evidence>
<keyword evidence="9" id="KW-1133">Transmembrane helix</keyword>
<reference evidence="16 17" key="1">
    <citation type="journal article" date="2024" name="Science">
        <title>Giant polyketide synthase enzymes in the biosynthesis of giant marine polyether toxins.</title>
        <authorList>
            <person name="Fallon T.R."/>
            <person name="Shende V.V."/>
            <person name="Wierzbicki I.H."/>
            <person name="Pendleton A.L."/>
            <person name="Watervoot N.F."/>
            <person name="Auber R.P."/>
            <person name="Gonzalez D.J."/>
            <person name="Wisecaver J.H."/>
            <person name="Moore B.S."/>
        </authorList>
    </citation>
    <scope>NUCLEOTIDE SEQUENCE [LARGE SCALE GENOMIC DNA]</scope>
    <source>
        <strain evidence="16 17">12B1</strain>
    </source>
</reference>
<keyword evidence="10" id="KW-0560">Oxidoreductase</keyword>
<feature type="domain" description="Rieske" evidence="15">
    <location>
        <begin position="58"/>
        <end position="169"/>
    </location>
</feature>
<evidence type="ECO:0000256" key="4">
    <source>
        <dbReference type="ARBA" id="ARBA00022640"/>
    </source>
</evidence>
<keyword evidence="11" id="KW-0408">Iron</keyword>
<evidence type="ECO:0000256" key="2">
    <source>
        <dbReference type="ARBA" id="ARBA00004370"/>
    </source>
</evidence>
<keyword evidence="8" id="KW-0809">Transit peptide</keyword>
<dbReference type="InterPro" id="IPR017941">
    <property type="entry name" value="Rieske_2Fe-2S"/>
</dbReference>
<evidence type="ECO:0000256" key="5">
    <source>
        <dbReference type="ARBA" id="ARBA00022692"/>
    </source>
</evidence>
<dbReference type="PROSITE" id="PS51296">
    <property type="entry name" value="RIESKE"/>
    <property type="match status" value="1"/>
</dbReference>
<evidence type="ECO:0000256" key="9">
    <source>
        <dbReference type="ARBA" id="ARBA00022989"/>
    </source>
</evidence>
<keyword evidence="4" id="KW-0934">Plastid</keyword>
<evidence type="ECO:0000256" key="3">
    <source>
        <dbReference type="ARBA" id="ARBA00022528"/>
    </source>
</evidence>
<dbReference type="SUPFAM" id="SSF50022">
    <property type="entry name" value="ISP domain"/>
    <property type="match status" value="1"/>
</dbReference>
<dbReference type="Proteomes" id="UP001515480">
    <property type="component" value="Unassembled WGS sequence"/>
</dbReference>
<dbReference type="AlphaFoldDB" id="A0AB34KCS5"/>
<keyword evidence="6" id="KW-0001">2Fe-2S</keyword>
<keyword evidence="3" id="KW-0150">Chloroplast</keyword>
<evidence type="ECO:0000256" key="14">
    <source>
        <dbReference type="SAM" id="MobiDB-lite"/>
    </source>
</evidence>
<dbReference type="GO" id="GO:0010277">
    <property type="term" value="F:chlorophyllide a oxygenase activity"/>
    <property type="evidence" value="ECO:0007669"/>
    <property type="project" value="InterPro"/>
</dbReference>
<keyword evidence="7" id="KW-0479">Metal-binding</keyword>
<dbReference type="GO" id="GO:0009507">
    <property type="term" value="C:chloroplast"/>
    <property type="evidence" value="ECO:0007669"/>
    <property type="project" value="UniProtKB-SubCell"/>
</dbReference>
<evidence type="ECO:0000256" key="7">
    <source>
        <dbReference type="ARBA" id="ARBA00022723"/>
    </source>
</evidence>
<evidence type="ECO:0000256" key="6">
    <source>
        <dbReference type="ARBA" id="ARBA00022714"/>
    </source>
</evidence>
<keyword evidence="12" id="KW-0411">Iron-sulfur</keyword>
<keyword evidence="13" id="KW-0472">Membrane</keyword>
<evidence type="ECO:0000256" key="8">
    <source>
        <dbReference type="ARBA" id="ARBA00022946"/>
    </source>
</evidence>
<proteinExistence type="predicted"/>
<dbReference type="Pfam" id="PF08417">
    <property type="entry name" value="PaO"/>
    <property type="match status" value="1"/>
</dbReference>
<dbReference type="PANTHER" id="PTHR21266">
    <property type="entry name" value="IRON-SULFUR DOMAIN CONTAINING PROTEIN"/>
    <property type="match status" value="1"/>
</dbReference>
<comment type="caution">
    <text evidence="16">The sequence shown here is derived from an EMBL/GenBank/DDBJ whole genome shotgun (WGS) entry which is preliminary data.</text>
</comment>
<dbReference type="InterPro" id="IPR013626">
    <property type="entry name" value="PaO"/>
</dbReference>
<evidence type="ECO:0000256" key="13">
    <source>
        <dbReference type="ARBA" id="ARBA00023136"/>
    </source>
</evidence>
<dbReference type="Gene3D" id="2.102.10.10">
    <property type="entry name" value="Rieske [2Fe-2S] iron-sulphur domain"/>
    <property type="match status" value="1"/>
</dbReference>
<dbReference type="InterPro" id="IPR036922">
    <property type="entry name" value="Rieske_2Fe-2S_sf"/>
</dbReference>
<keyword evidence="5" id="KW-0812">Transmembrane</keyword>
<keyword evidence="17" id="KW-1185">Reference proteome</keyword>
<comment type="subcellular location">
    <subcellularLocation>
        <location evidence="2">Membrane</location>
    </subcellularLocation>
    <subcellularLocation>
        <location evidence="1">Plastid</location>
        <location evidence="1">Chloroplast</location>
    </subcellularLocation>
</comment>
<name>A0AB34KCS5_PRYPA</name>